<reference evidence="2" key="1">
    <citation type="submission" date="2016-01" db="EMBL/GenBank/DDBJ databases">
        <authorList>
            <person name="Peeters Charlotte."/>
        </authorList>
    </citation>
    <scope>NUCLEOTIDE SEQUENCE</scope>
    <source>
        <strain evidence="2">LMG 22936</strain>
    </source>
</reference>
<sequence length="151" mass="15378">MKKIAAPFTTLCATLVAALLGAPLAHAATLSVSDCWIRSMPPNLPSSGYFTVSNDGDAPASLVGAETPAFGMAMLHKSESNGSTATMSHVASAEVPAHGTLRFAPKGYHLMLEGAGKPLQVGSTVPLSLSFADHSKVSTTCTVKPPSALGN</sequence>
<feature type="chain" id="PRO_5011118163" description="Copper(I)-binding protein" evidence="1">
    <location>
        <begin position="28"/>
        <end position="151"/>
    </location>
</feature>
<dbReference type="InterPro" id="IPR036182">
    <property type="entry name" value="PCuAC_sf"/>
</dbReference>
<evidence type="ECO:0000256" key="1">
    <source>
        <dbReference type="SAM" id="SignalP"/>
    </source>
</evidence>
<evidence type="ECO:0008006" key="4">
    <source>
        <dbReference type="Google" id="ProtNLM"/>
    </source>
</evidence>
<accession>A0A158IIC5</accession>
<keyword evidence="1" id="KW-0732">Signal</keyword>
<gene>
    <name evidence="2" type="ORF">AWB66_03069</name>
</gene>
<dbReference type="PANTHER" id="PTHR36302:SF1">
    <property type="entry name" value="COPPER CHAPERONE PCU(A)C"/>
    <property type="match status" value="1"/>
</dbReference>
<dbReference type="SUPFAM" id="SSF110087">
    <property type="entry name" value="DR1885-like metal-binding protein"/>
    <property type="match status" value="1"/>
</dbReference>
<dbReference type="Gene3D" id="2.60.40.1890">
    <property type="entry name" value="PCu(A)C copper chaperone"/>
    <property type="match status" value="1"/>
</dbReference>
<dbReference type="EMBL" id="FCNZ02000010">
    <property type="protein sequence ID" value="SAL56133.1"/>
    <property type="molecule type" value="Genomic_DNA"/>
</dbReference>
<dbReference type="Proteomes" id="UP000054717">
    <property type="component" value="Unassembled WGS sequence"/>
</dbReference>
<dbReference type="PANTHER" id="PTHR36302">
    <property type="entry name" value="BLR7088 PROTEIN"/>
    <property type="match status" value="1"/>
</dbReference>
<keyword evidence="3" id="KW-1185">Reference proteome</keyword>
<feature type="signal peptide" evidence="1">
    <location>
        <begin position="1"/>
        <end position="27"/>
    </location>
</feature>
<proteinExistence type="predicted"/>
<dbReference type="InterPro" id="IPR007410">
    <property type="entry name" value="LpqE-like"/>
</dbReference>
<dbReference type="Pfam" id="PF04314">
    <property type="entry name" value="PCuAC"/>
    <property type="match status" value="1"/>
</dbReference>
<comment type="caution">
    <text evidence="2">The sequence shown here is derived from an EMBL/GenBank/DDBJ whole genome shotgun (WGS) entry which is preliminary data.</text>
</comment>
<dbReference type="RefSeq" id="WP_087631101.1">
    <property type="nucleotide sequence ID" value="NZ_FCNZ02000010.1"/>
</dbReference>
<dbReference type="InterPro" id="IPR058248">
    <property type="entry name" value="Lxx211020-like"/>
</dbReference>
<evidence type="ECO:0000313" key="2">
    <source>
        <dbReference type="EMBL" id="SAL56133.1"/>
    </source>
</evidence>
<organism evidence="2 3">
    <name type="scientific">Caballeronia telluris</name>
    <dbReference type="NCBI Taxonomy" id="326475"/>
    <lineage>
        <taxon>Bacteria</taxon>
        <taxon>Pseudomonadati</taxon>
        <taxon>Pseudomonadota</taxon>
        <taxon>Betaproteobacteria</taxon>
        <taxon>Burkholderiales</taxon>
        <taxon>Burkholderiaceae</taxon>
        <taxon>Caballeronia</taxon>
    </lineage>
</organism>
<dbReference type="AlphaFoldDB" id="A0A158IIC5"/>
<protein>
    <recommendedName>
        <fullName evidence="4">Copper(I)-binding protein</fullName>
    </recommendedName>
</protein>
<evidence type="ECO:0000313" key="3">
    <source>
        <dbReference type="Proteomes" id="UP000054717"/>
    </source>
</evidence>
<dbReference type="STRING" id="326475.AWB66_03069"/>
<name>A0A158IIC5_9BURK</name>